<dbReference type="GO" id="GO:0005634">
    <property type="term" value="C:nucleus"/>
    <property type="evidence" value="ECO:0007669"/>
    <property type="project" value="TreeGrafter"/>
</dbReference>
<feature type="region of interest" description="Disordered" evidence="7">
    <location>
        <begin position="23"/>
        <end position="62"/>
    </location>
</feature>
<dbReference type="Pfam" id="PF00069">
    <property type="entry name" value="Pkinase"/>
    <property type="match status" value="1"/>
</dbReference>
<dbReference type="AlphaFoldDB" id="A0A7S3Z9T0"/>
<accession>A0A7S3Z9T0</accession>
<dbReference type="PANTHER" id="PTHR11042">
    <property type="entry name" value="EUKARYOTIC TRANSLATION INITIATION FACTOR 2-ALPHA KINASE EIF2-ALPHA KINASE -RELATED"/>
    <property type="match status" value="1"/>
</dbReference>
<keyword evidence="4" id="KW-0067">ATP-binding</keyword>
<dbReference type="InterPro" id="IPR008271">
    <property type="entry name" value="Ser/Thr_kinase_AS"/>
</dbReference>
<evidence type="ECO:0000313" key="9">
    <source>
        <dbReference type="EMBL" id="CAE0676304.1"/>
    </source>
</evidence>
<keyword evidence="5" id="KW-0652">Protein synthesis inhibitor</keyword>
<dbReference type="SMART" id="SM00220">
    <property type="entry name" value="S_TKc"/>
    <property type="match status" value="1"/>
</dbReference>
<feature type="region of interest" description="Disordered" evidence="7">
    <location>
        <begin position="331"/>
        <end position="356"/>
    </location>
</feature>
<dbReference type="SUPFAM" id="SSF56112">
    <property type="entry name" value="Protein kinase-like (PK-like)"/>
    <property type="match status" value="1"/>
</dbReference>
<dbReference type="EMBL" id="HBIV01039553">
    <property type="protein sequence ID" value="CAE0676304.1"/>
    <property type="molecule type" value="Transcribed_RNA"/>
</dbReference>
<dbReference type="GO" id="GO:0005737">
    <property type="term" value="C:cytoplasm"/>
    <property type="evidence" value="ECO:0007669"/>
    <property type="project" value="TreeGrafter"/>
</dbReference>
<keyword evidence="1" id="KW-0808">Transferase</keyword>
<evidence type="ECO:0000256" key="7">
    <source>
        <dbReference type="SAM" id="MobiDB-lite"/>
    </source>
</evidence>
<proteinExistence type="inferred from homology"/>
<evidence type="ECO:0000256" key="5">
    <source>
        <dbReference type="ARBA" id="ARBA00023193"/>
    </source>
</evidence>
<evidence type="ECO:0000256" key="1">
    <source>
        <dbReference type="ARBA" id="ARBA00022679"/>
    </source>
</evidence>
<dbReference type="InterPro" id="IPR000719">
    <property type="entry name" value="Prot_kinase_dom"/>
</dbReference>
<evidence type="ECO:0000256" key="3">
    <source>
        <dbReference type="ARBA" id="ARBA00022777"/>
    </source>
</evidence>
<keyword evidence="2" id="KW-0547">Nucleotide-binding</keyword>
<evidence type="ECO:0000256" key="2">
    <source>
        <dbReference type="ARBA" id="ARBA00022741"/>
    </source>
</evidence>
<keyword evidence="3" id="KW-0418">Kinase</keyword>
<sequence>MLGRFLQIQSMEPQRYFNSVYIPQKEEDEDSPRPDSICTPISRKRRRDIFRPPPSPDPRRRYLSNRKSELLKSHFFFGPPQGVDDFEIIKRLNSGRFGEVYLVRNRLSRAVSVLKKSIHPLIGEEELKRARIQSKLLSLFTKKQPHLLQHYSSWVEDARVYVHLAWCQGGDLQTRIRQKPLSNEIELKRLICEVGMALALLHNMDIIHRDVKPANIFLDSKGHYVLGDFGHITRAQNPISANLDRWYMADEALRGTQTPKGDIFSLGVTAIVSAGGGANLDPNKSRSEALYAQAKQSNLSAGLKTTILRMISKDWMHRPSADAIVRKIRQGDPGVLSTPRGSKTRALSPPAPRNNQAVRVEVLVGHGSSNIDTSKSSFKCRSISSEQLGSIVNTNEQKE</sequence>
<dbReference type="InterPro" id="IPR011009">
    <property type="entry name" value="Kinase-like_dom_sf"/>
</dbReference>
<evidence type="ECO:0000256" key="6">
    <source>
        <dbReference type="ARBA" id="ARBA00037982"/>
    </source>
</evidence>
<organism evidence="9">
    <name type="scientific">Lotharella globosa</name>
    <dbReference type="NCBI Taxonomy" id="91324"/>
    <lineage>
        <taxon>Eukaryota</taxon>
        <taxon>Sar</taxon>
        <taxon>Rhizaria</taxon>
        <taxon>Cercozoa</taxon>
        <taxon>Chlorarachniophyceae</taxon>
        <taxon>Lotharella</taxon>
    </lineage>
</organism>
<protein>
    <recommendedName>
        <fullName evidence="8">Protein kinase domain-containing protein</fullName>
    </recommendedName>
</protein>
<evidence type="ECO:0000259" key="8">
    <source>
        <dbReference type="PROSITE" id="PS50011"/>
    </source>
</evidence>
<name>A0A7S3Z9T0_9EUKA</name>
<dbReference type="Gene3D" id="1.10.510.10">
    <property type="entry name" value="Transferase(Phosphotransferase) domain 1"/>
    <property type="match status" value="1"/>
</dbReference>
<reference evidence="9" key="1">
    <citation type="submission" date="2021-01" db="EMBL/GenBank/DDBJ databases">
        <authorList>
            <person name="Corre E."/>
            <person name="Pelletier E."/>
            <person name="Niang G."/>
            <person name="Scheremetjew M."/>
            <person name="Finn R."/>
            <person name="Kale V."/>
            <person name="Holt S."/>
            <person name="Cochrane G."/>
            <person name="Meng A."/>
            <person name="Brown T."/>
            <person name="Cohen L."/>
        </authorList>
    </citation>
    <scope>NUCLEOTIDE SEQUENCE</scope>
    <source>
        <strain evidence="9">CCCM811</strain>
    </source>
</reference>
<evidence type="ECO:0000256" key="4">
    <source>
        <dbReference type="ARBA" id="ARBA00022840"/>
    </source>
</evidence>
<dbReference type="InterPro" id="IPR050339">
    <property type="entry name" value="CC_SR_Kinase"/>
</dbReference>
<gene>
    <name evidence="9" type="ORF">LGLO00237_LOCUS28082</name>
</gene>
<comment type="similarity">
    <text evidence="6">Belongs to the protein kinase superfamily. Ser/Thr protein kinase family. GCN2 subfamily.</text>
</comment>
<dbReference type="GO" id="GO:0005524">
    <property type="term" value="F:ATP binding"/>
    <property type="evidence" value="ECO:0007669"/>
    <property type="project" value="UniProtKB-KW"/>
</dbReference>
<dbReference type="PROSITE" id="PS50011">
    <property type="entry name" value="PROTEIN_KINASE_DOM"/>
    <property type="match status" value="1"/>
</dbReference>
<dbReference type="GO" id="GO:0004672">
    <property type="term" value="F:protein kinase activity"/>
    <property type="evidence" value="ECO:0007669"/>
    <property type="project" value="InterPro"/>
</dbReference>
<dbReference type="PROSITE" id="PS00108">
    <property type="entry name" value="PROTEIN_KINASE_ST"/>
    <property type="match status" value="1"/>
</dbReference>
<feature type="domain" description="Protein kinase" evidence="8">
    <location>
        <begin position="86"/>
        <end position="335"/>
    </location>
</feature>
<dbReference type="PANTHER" id="PTHR11042:SF190">
    <property type="entry name" value="MITOSIS INHIBITOR PROTEIN KINASE MIK1"/>
    <property type="match status" value="1"/>
</dbReference>
<dbReference type="GO" id="GO:0017148">
    <property type="term" value="P:negative regulation of translation"/>
    <property type="evidence" value="ECO:0007669"/>
    <property type="project" value="UniProtKB-KW"/>
</dbReference>